<evidence type="ECO:0000313" key="2">
    <source>
        <dbReference type="Proteomes" id="UP000598996"/>
    </source>
</evidence>
<protein>
    <submittedName>
        <fullName evidence="1">Uncharacterized protein</fullName>
    </submittedName>
</protein>
<comment type="caution">
    <text evidence="1">The sequence shown here is derived from an EMBL/GenBank/DDBJ whole genome shotgun (WGS) entry which is preliminary data.</text>
</comment>
<dbReference type="Proteomes" id="UP000598996">
    <property type="component" value="Unassembled WGS sequence"/>
</dbReference>
<reference evidence="1 2" key="1">
    <citation type="submission" date="2021-01" db="EMBL/GenBank/DDBJ databases">
        <title>Actinoplanes sp. nov. LDG1-01 isolated from lichen.</title>
        <authorList>
            <person name="Saeng-In P."/>
            <person name="Phongsopitanun W."/>
            <person name="Kanchanasin P."/>
            <person name="Yuki M."/>
            <person name="Kudo T."/>
            <person name="Ohkuma M."/>
            <person name="Tanasupawat S."/>
        </authorList>
    </citation>
    <scope>NUCLEOTIDE SEQUENCE [LARGE SCALE GENOMIC DNA]</scope>
    <source>
        <strain evidence="1 2">LDG1-01</strain>
    </source>
</reference>
<organism evidence="1 2">
    <name type="scientific">Paractinoplanes lichenicola</name>
    <dbReference type="NCBI Taxonomy" id="2802976"/>
    <lineage>
        <taxon>Bacteria</taxon>
        <taxon>Bacillati</taxon>
        <taxon>Actinomycetota</taxon>
        <taxon>Actinomycetes</taxon>
        <taxon>Micromonosporales</taxon>
        <taxon>Micromonosporaceae</taxon>
        <taxon>Paractinoplanes</taxon>
    </lineage>
</organism>
<accession>A0ABS1VY43</accession>
<sequence>MAVDDVRMILRALSEVRDRDFYPLWVRLTYAWPSPLPQINFRIYSVADSDDVQVSVWVSGCRPDGTDVSWGLRIRTEEDRLVVGATISAAEDELFDRSLICTDTPTTAEAIHTLAAEICGRELP</sequence>
<proteinExistence type="predicted"/>
<evidence type="ECO:0000313" key="1">
    <source>
        <dbReference type="EMBL" id="MBL7259379.1"/>
    </source>
</evidence>
<dbReference type="EMBL" id="JAENHO010000011">
    <property type="protein sequence ID" value="MBL7259379.1"/>
    <property type="molecule type" value="Genomic_DNA"/>
</dbReference>
<dbReference type="RefSeq" id="WP_202996083.1">
    <property type="nucleotide sequence ID" value="NZ_JAENHO010000011.1"/>
</dbReference>
<name>A0ABS1VY43_9ACTN</name>
<gene>
    <name evidence="1" type="ORF">JKJ07_34200</name>
</gene>
<keyword evidence="2" id="KW-1185">Reference proteome</keyword>